<reference evidence="7 8" key="1">
    <citation type="submission" date="2019-05" db="EMBL/GenBank/DDBJ databases">
        <title>Identification and Biocontrol Activity Analysis of Biocontrol Strain PF-1 Based on Genome-wide Data.</title>
        <authorList>
            <person name="Qi J."/>
        </authorList>
    </citation>
    <scope>NUCLEOTIDE SEQUENCE [LARGE SCALE GENOMIC DNA]</scope>
    <source>
        <strain evidence="7 8">PF-1</strain>
    </source>
</reference>
<keyword evidence="3 6" id="KW-0812">Transmembrane</keyword>
<name>A0ABY2VKB6_9PSED</name>
<feature type="transmembrane region" description="Helical" evidence="6">
    <location>
        <begin position="73"/>
        <end position="90"/>
    </location>
</feature>
<evidence type="ECO:0000256" key="1">
    <source>
        <dbReference type="ARBA" id="ARBA00004651"/>
    </source>
</evidence>
<dbReference type="Proteomes" id="UP000310095">
    <property type="component" value="Unassembled WGS sequence"/>
</dbReference>
<dbReference type="PANTHER" id="PTHR30086">
    <property type="entry name" value="ARGININE EXPORTER PROTEIN ARGO"/>
    <property type="match status" value="1"/>
</dbReference>
<dbReference type="EMBL" id="VAVY01000001">
    <property type="protein sequence ID" value="TMM66061.1"/>
    <property type="molecule type" value="Genomic_DNA"/>
</dbReference>
<keyword evidence="5 6" id="KW-0472">Membrane</keyword>
<sequence>MDVNMSLLLAYTLSVLMLVATPGPVVALIVSTSMNAGPRQALLTALGTNAASLLLALLAVLMLSGGLALDPRLIHWISVLGCCFIAWLAVQGLREAAAQPAAQAPEKNLAGRGRGLATGFVVGIGNPKDIIFFVSFFPQFIQVGRTFEHSALLLTLVWVLIDLAVLGAYILVARQGFSLKYKRLVTGVSSLVLLAVAVVGLAYSLLELYRPGAT</sequence>
<feature type="transmembrane region" description="Helical" evidence="6">
    <location>
        <begin position="151"/>
        <end position="172"/>
    </location>
</feature>
<evidence type="ECO:0000256" key="2">
    <source>
        <dbReference type="ARBA" id="ARBA00022475"/>
    </source>
</evidence>
<evidence type="ECO:0000256" key="4">
    <source>
        <dbReference type="ARBA" id="ARBA00022989"/>
    </source>
</evidence>
<dbReference type="Pfam" id="PF01810">
    <property type="entry name" value="LysE"/>
    <property type="match status" value="1"/>
</dbReference>
<feature type="transmembrane region" description="Helical" evidence="6">
    <location>
        <begin position="184"/>
        <end position="206"/>
    </location>
</feature>
<comment type="caution">
    <text evidence="7">The sequence shown here is derived from an EMBL/GenBank/DDBJ whole genome shotgun (WGS) entry which is preliminary data.</text>
</comment>
<proteinExistence type="predicted"/>
<evidence type="ECO:0000313" key="8">
    <source>
        <dbReference type="Proteomes" id="UP000310095"/>
    </source>
</evidence>
<organism evidence="7 8">
    <name type="scientific">Pseudomonas protegens</name>
    <dbReference type="NCBI Taxonomy" id="380021"/>
    <lineage>
        <taxon>Bacteria</taxon>
        <taxon>Pseudomonadati</taxon>
        <taxon>Pseudomonadota</taxon>
        <taxon>Gammaproteobacteria</taxon>
        <taxon>Pseudomonadales</taxon>
        <taxon>Pseudomonadaceae</taxon>
        <taxon>Pseudomonas</taxon>
    </lineage>
</organism>
<keyword evidence="2" id="KW-1003">Cell membrane</keyword>
<dbReference type="PANTHER" id="PTHR30086:SF20">
    <property type="entry name" value="ARGININE EXPORTER PROTEIN ARGO-RELATED"/>
    <property type="match status" value="1"/>
</dbReference>
<evidence type="ECO:0000313" key="7">
    <source>
        <dbReference type="EMBL" id="TMM66061.1"/>
    </source>
</evidence>
<feature type="transmembrane region" description="Helical" evidence="6">
    <location>
        <begin position="43"/>
        <end position="61"/>
    </location>
</feature>
<dbReference type="InterPro" id="IPR001123">
    <property type="entry name" value="LeuE-type"/>
</dbReference>
<accession>A0ABY2VKB6</accession>
<protein>
    <submittedName>
        <fullName evidence="7">LysE family translocator</fullName>
    </submittedName>
</protein>
<evidence type="ECO:0000256" key="3">
    <source>
        <dbReference type="ARBA" id="ARBA00022692"/>
    </source>
</evidence>
<evidence type="ECO:0000256" key="5">
    <source>
        <dbReference type="ARBA" id="ARBA00023136"/>
    </source>
</evidence>
<keyword evidence="8" id="KW-1185">Reference proteome</keyword>
<keyword evidence="4 6" id="KW-1133">Transmembrane helix</keyword>
<gene>
    <name evidence="7" type="ORF">FEF10_00985</name>
</gene>
<comment type="subcellular location">
    <subcellularLocation>
        <location evidence="1">Cell membrane</location>
        <topology evidence="1">Multi-pass membrane protein</topology>
    </subcellularLocation>
</comment>
<evidence type="ECO:0000256" key="6">
    <source>
        <dbReference type="SAM" id="Phobius"/>
    </source>
</evidence>